<protein>
    <submittedName>
        <fullName evidence="3">Nitrilase/cyanide hydratase and apolipoprotein N-acyltransferase</fullName>
    </submittedName>
</protein>
<dbReference type="Gene3D" id="3.60.110.10">
    <property type="entry name" value="Carbon-nitrogen hydrolase"/>
    <property type="match status" value="1"/>
</dbReference>
<dbReference type="InterPro" id="IPR003010">
    <property type="entry name" value="C-N_Hydrolase"/>
</dbReference>
<dbReference type="GO" id="GO:0050126">
    <property type="term" value="F:N-carbamoylputrescine amidase activity"/>
    <property type="evidence" value="ECO:0007669"/>
    <property type="project" value="TreeGrafter"/>
</dbReference>
<dbReference type="PANTHER" id="PTHR43674:SF2">
    <property type="entry name" value="BETA-UREIDOPROPIONASE"/>
    <property type="match status" value="1"/>
</dbReference>
<evidence type="ECO:0000313" key="4">
    <source>
        <dbReference type="Proteomes" id="UP000321518"/>
    </source>
</evidence>
<gene>
    <name evidence="3" type="ORF">Rt10032_c02g0649</name>
</gene>
<keyword evidence="3" id="KW-0012">Acyltransferase</keyword>
<dbReference type="PANTHER" id="PTHR43674">
    <property type="entry name" value="NITRILASE C965.09-RELATED"/>
    <property type="match status" value="1"/>
</dbReference>
<dbReference type="Pfam" id="PF00795">
    <property type="entry name" value="CN_hydrolase"/>
    <property type="match status" value="2"/>
</dbReference>
<organism evidence="3 4">
    <name type="scientific">Rhodotorula toruloides</name>
    <name type="common">Yeast</name>
    <name type="synonym">Rhodosporidium toruloides</name>
    <dbReference type="NCBI Taxonomy" id="5286"/>
    <lineage>
        <taxon>Eukaryota</taxon>
        <taxon>Fungi</taxon>
        <taxon>Dikarya</taxon>
        <taxon>Basidiomycota</taxon>
        <taxon>Pucciniomycotina</taxon>
        <taxon>Microbotryomycetes</taxon>
        <taxon>Sporidiobolales</taxon>
        <taxon>Sporidiobolaceae</taxon>
        <taxon>Rhodotorula</taxon>
    </lineage>
</organism>
<evidence type="ECO:0000313" key="3">
    <source>
        <dbReference type="EMBL" id="GEM06632.1"/>
    </source>
</evidence>
<keyword evidence="1" id="KW-0378">Hydrolase</keyword>
<dbReference type="Proteomes" id="UP000321518">
    <property type="component" value="Unassembled WGS sequence"/>
</dbReference>
<keyword evidence="3" id="KW-0808">Transferase</keyword>
<dbReference type="OrthoDB" id="10250282at2759"/>
<proteinExistence type="predicted"/>
<keyword evidence="3" id="KW-0449">Lipoprotein</keyword>
<dbReference type="AlphaFoldDB" id="A0A511K8G3"/>
<accession>A0A511K8G3</accession>
<evidence type="ECO:0000259" key="2">
    <source>
        <dbReference type="PROSITE" id="PS50263"/>
    </source>
</evidence>
<dbReference type="GO" id="GO:0016746">
    <property type="term" value="F:acyltransferase activity"/>
    <property type="evidence" value="ECO:0007669"/>
    <property type="project" value="UniProtKB-KW"/>
</dbReference>
<name>A0A511K8G3_RHOTO</name>
<dbReference type="EMBL" id="BJWK01000002">
    <property type="protein sequence ID" value="GEM06632.1"/>
    <property type="molecule type" value="Genomic_DNA"/>
</dbReference>
<dbReference type="InterPro" id="IPR036526">
    <property type="entry name" value="C-N_Hydrolase_sf"/>
</dbReference>
<dbReference type="SUPFAM" id="SSF56317">
    <property type="entry name" value="Carbon-nitrogen hydrolase"/>
    <property type="match status" value="1"/>
</dbReference>
<sequence>MNRRRPFIIAAAQISVAPFPSVADNLAKHLRFIRLAAANHVQLLVFPELSLTGYSVEPSDEAIFQITDSRLDELHEACCETIVMRPDGRRHAHMKRFLDPSETASFIPGPSGPLLEFPHSNTHTEHVALAICADTSNPLHALSASRAGATLYAGGSIISSTSYADELSRLAAYAKEYGMAVLLANHADGRGTGGYEAKGGSALWDEKGEVIVRADESKDEVLVIGRKGGQGGWTGGVVPLL</sequence>
<dbReference type="InterPro" id="IPR050345">
    <property type="entry name" value="Aliph_Amidase/BUP"/>
</dbReference>
<feature type="domain" description="CN hydrolase" evidence="2">
    <location>
        <begin position="7"/>
        <end position="228"/>
    </location>
</feature>
<dbReference type="PROSITE" id="PS50263">
    <property type="entry name" value="CN_HYDROLASE"/>
    <property type="match status" value="1"/>
</dbReference>
<dbReference type="GO" id="GO:0033388">
    <property type="term" value="P:putrescine biosynthetic process from arginine"/>
    <property type="evidence" value="ECO:0007669"/>
    <property type="project" value="TreeGrafter"/>
</dbReference>
<dbReference type="CDD" id="cd07197">
    <property type="entry name" value="nitrilase"/>
    <property type="match status" value="1"/>
</dbReference>
<reference evidence="3 4" key="1">
    <citation type="submission" date="2019-07" db="EMBL/GenBank/DDBJ databases">
        <title>Rhodotorula toruloides NBRC10032 genome sequencing.</title>
        <authorList>
            <person name="Shida Y."/>
            <person name="Takaku H."/>
            <person name="Ogasawara W."/>
            <person name="Mori K."/>
        </authorList>
    </citation>
    <scope>NUCLEOTIDE SEQUENCE [LARGE SCALE GENOMIC DNA]</scope>
    <source>
        <strain evidence="3 4">NBRC10032</strain>
    </source>
</reference>
<comment type="caution">
    <text evidence="3">The sequence shown here is derived from an EMBL/GenBank/DDBJ whole genome shotgun (WGS) entry which is preliminary data.</text>
</comment>
<evidence type="ECO:0000256" key="1">
    <source>
        <dbReference type="ARBA" id="ARBA00022801"/>
    </source>
</evidence>